<dbReference type="Proteomes" id="UP000799291">
    <property type="component" value="Unassembled WGS sequence"/>
</dbReference>
<organism evidence="1 2">
    <name type="scientific">Lentithecium fluviatile CBS 122367</name>
    <dbReference type="NCBI Taxonomy" id="1168545"/>
    <lineage>
        <taxon>Eukaryota</taxon>
        <taxon>Fungi</taxon>
        <taxon>Dikarya</taxon>
        <taxon>Ascomycota</taxon>
        <taxon>Pezizomycotina</taxon>
        <taxon>Dothideomycetes</taxon>
        <taxon>Pleosporomycetidae</taxon>
        <taxon>Pleosporales</taxon>
        <taxon>Massarineae</taxon>
        <taxon>Lentitheciaceae</taxon>
        <taxon>Lentithecium</taxon>
    </lineage>
</organism>
<evidence type="ECO:0000313" key="2">
    <source>
        <dbReference type="Proteomes" id="UP000799291"/>
    </source>
</evidence>
<evidence type="ECO:0000313" key="1">
    <source>
        <dbReference type="EMBL" id="KAF2691089.1"/>
    </source>
</evidence>
<dbReference type="AlphaFoldDB" id="A0A6G1JLQ4"/>
<keyword evidence="2" id="KW-1185">Reference proteome</keyword>
<reference evidence="1" key="1">
    <citation type="journal article" date="2020" name="Stud. Mycol.">
        <title>101 Dothideomycetes genomes: a test case for predicting lifestyles and emergence of pathogens.</title>
        <authorList>
            <person name="Haridas S."/>
            <person name="Albert R."/>
            <person name="Binder M."/>
            <person name="Bloem J."/>
            <person name="Labutti K."/>
            <person name="Salamov A."/>
            <person name="Andreopoulos B."/>
            <person name="Baker S."/>
            <person name="Barry K."/>
            <person name="Bills G."/>
            <person name="Bluhm B."/>
            <person name="Cannon C."/>
            <person name="Castanera R."/>
            <person name="Culley D."/>
            <person name="Daum C."/>
            <person name="Ezra D."/>
            <person name="Gonzalez J."/>
            <person name="Henrissat B."/>
            <person name="Kuo A."/>
            <person name="Liang C."/>
            <person name="Lipzen A."/>
            <person name="Lutzoni F."/>
            <person name="Magnuson J."/>
            <person name="Mondo S."/>
            <person name="Nolan M."/>
            <person name="Ohm R."/>
            <person name="Pangilinan J."/>
            <person name="Park H.-J."/>
            <person name="Ramirez L."/>
            <person name="Alfaro M."/>
            <person name="Sun H."/>
            <person name="Tritt A."/>
            <person name="Yoshinaga Y."/>
            <person name="Zwiers L.-H."/>
            <person name="Turgeon B."/>
            <person name="Goodwin S."/>
            <person name="Spatafora J."/>
            <person name="Crous P."/>
            <person name="Grigoriev I."/>
        </authorList>
    </citation>
    <scope>NUCLEOTIDE SEQUENCE</scope>
    <source>
        <strain evidence="1">CBS 122367</strain>
    </source>
</reference>
<proteinExistence type="predicted"/>
<dbReference type="EMBL" id="MU005570">
    <property type="protein sequence ID" value="KAF2691089.1"/>
    <property type="molecule type" value="Genomic_DNA"/>
</dbReference>
<accession>A0A6G1JLQ4</accession>
<gene>
    <name evidence="1" type="ORF">K458DRAFT_455363</name>
</gene>
<sequence>MAERWPKDDSRHGTLRLFCGRAAVSCMQCARRPDGVLGCLCRDLWHGFAHLLTGLDPLRLTLQTHSSLPAEHAIARFCPISARGQAEWQLAGRRTLEPAMPCTGLASVAQDARPKACWCLSRLKICCVRGRARTSSISQRAQAAADTPRLAARAFACRSFRRPGLVTDKESKETASTENAAYGVRELDELVCGHGLPFERRRRLSTNPSGIGICSEPGQLIMIGLAELTNATSFVAASGSRAWEGGAAIPAHAMQVL</sequence>
<name>A0A6G1JLQ4_9PLEO</name>
<protein>
    <submittedName>
        <fullName evidence="1">Uncharacterized protein</fullName>
    </submittedName>
</protein>